<dbReference type="InterPro" id="IPR000357">
    <property type="entry name" value="HEAT"/>
</dbReference>
<dbReference type="InterPro" id="IPR016024">
    <property type="entry name" value="ARM-type_fold"/>
</dbReference>
<protein>
    <submittedName>
        <fullName evidence="2">HEAT domain containing protein</fullName>
    </submittedName>
</protein>
<evidence type="ECO:0000256" key="1">
    <source>
        <dbReference type="ARBA" id="ARBA00022737"/>
    </source>
</evidence>
<dbReference type="OrthoDB" id="45495at2"/>
<dbReference type="PROSITE" id="PS50077">
    <property type="entry name" value="HEAT_REPEAT"/>
    <property type="match status" value="1"/>
</dbReference>
<dbReference type="Gene3D" id="1.25.10.10">
    <property type="entry name" value="Leucine-rich Repeat Variant"/>
    <property type="match status" value="2"/>
</dbReference>
<dbReference type="KEGG" id="tle:Tlet_0412"/>
<dbReference type="Pfam" id="PF02985">
    <property type="entry name" value="HEAT"/>
    <property type="match status" value="1"/>
</dbReference>
<evidence type="ECO:0000313" key="2">
    <source>
        <dbReference type="EMBL" id="ABV32979.1"/>
    </source>
</evidence>
<evidence type="ECO:0000313" key="3">
    <source>
        <dbReference type="Proteomes" id="UP000002016"/>
    </source>
</evidence>
<keyword evidence="1" id="KW-0677">Repeat</keyword>
<dbReference type="EMBL" id="CP000812">
    <property type="protein sequence ID" value="ABV32979.1"/>
    <property type="molecule type" value="Genomic_DNA"/>
</dbReference>
<reference evidence="2 3" key="2">
    <citation type="journal article" date="2009" name="Proc. Natl. Acad. Sci. U.S.A.">
        <title>On the chimeric nature, thermophilic origin, and phylogenetic placement of the Thermotogales.</title>
        <authorList>
            <person name="Zhaxybayeva O."/>
            <person name="Swithers K.S."/>
            <person name="Lapierre P."/>
            <person name="Fournier G.P."/>
            <person name="Bickhart D.M."/>
            <person name="DeBoy R.T."/>
            <person name="Nelson K.E."/>
            <person name="Nesbo C.L."/>
            <person name="Doolittle W.F."/>
            <person name="Gogarten J.P."/>
            <person name="Noll K.M."/>
        </authorList>
    </citation>
    <scope>NUCLEOTIDE SEQUENCE [LARGE SCALE GENOMIC DNA]</scope>
    <source>
        <strain evidence="3">ATCC BAA-301 / DSM 14385 / NBRC 107922 / TMO</strain>
    </source>
</reference>
<accession>A8F495</accession>
<dbReference type="InterPro" id="IPR011989">
    <property type="entry name" value="ARM-like"/>
</dbReference>
<dbReference type="InterPro" id="IPR021133">
    <property type="entry name" value="HEAT_type_2"/>
</dbReference>
<gene>
    <name evidence="2" type="ordered locus">Tlet_0412</name>
</gene>
<name>A8F495_PSELT</name>
<dbReference type="RefSeq" id="WP_012002460.1">
    <property type="nucleotide sequence ID" value="NC_009828.1"/>
</dbReference>
<dbReference type="AlphaFoldDB" id="A8F495"/>
<sequence length="210" mass="24340">MDLDNYKSLIERIVTEKGVDAIPKLVELLTDENDEVREIAFETIQRFGDNAKPILLKIFKDRVHRAQQNDIVLLYLIDVLADMEEKCIKQDLYQLLSRYDNESAQLVIYEALAKLGDGDTVIDILCYFVLEDEYKDQLAEQAIMALAHIPSEKSLNCLVDAYKNKSFSTEIRQDIIKAISMITMKNPALWDKFTKLNEPELVEKVRQFVY</sequence>
<dbReference type="HOGENOM" id="CLU_103695_0_0_0"/>
<dbReference type="eggNOG" id="COG1413">
    <property type="taxonomic scope" value="Bacteria"/>
</dbReference>
<organism evidence="2 3">
    <name type="scientific">Pseudothermotoga lettingae (strain ATCC BAA-301 / DSM 14385 / NBRC 107922 / TMO)</name>
    <name type="common">Thermotoga lettingae</name>
    <dbReference type="NCBI Taxonomy" id="416591"/>
    <lineage>
        <taxon>Bacteria</taxon>
        <taxon>Thermotogati</taxon>
        <taxon>Thermotogota</taxon>
        <taxon>Thermotogae</taxon>
        <taxon>Thermotogales</taxon>
        <taxon>Thermotogaceae</taxon>
        <taxon>Pseudothermotoga</taxon>
    </lineage>
</organism>
<dbReference type="Proteomes" id="UP000002016">
    <property type="component" value="Chromosome"/>
</dbReference>
<dbReference type="STRING" id="416591.Tlet_0412"/>
<dbReference type="SUPFAM" id="SSF48371">
    <property type="entry name" value="ARM repeat"/>
    <property type="match status" value="1"/>
</dbReference>
<keyword evidence="3" id="KW-1185">Reference proteome</keyword>
<proteinExistence type="predicted"/>
<reference evidence="2 3" key="1">
    <citation type="submission" date="2007-08" db="EMBL/GenBank/DDBJ databases">
        <title>Complete sequence of Thermotoga lettingae TMO.</title>
        <authorList>
            <consortium name="US DOE Joint Genome Institute"/>
            <person name="Copeland A."/>
            <person name="Lucas S."/>
            <person name="Lapidus A."/>
            <person name="Barry K."/>
            <person name="Glavina del Rio T."/>
            <person name="Dalin E."/>
            <person name="Tice H."/>
            <person name="Pitluck S."/>
            <person name="Foster B."/>
            <person name="Bruce D."/>
            <person name="Schmutz J."/>
            <person name="Larimer F."/>
            <person name="Land M."/>
            <person name="Hauser L."/>
            <person name="Kyrpides N."/>
            <person name="Mikhailova N."/>
            <person name="Nelson K."/>
            <person name="Gogarten J.P."/>
            <person name="Noll K."/>
            <person name="Richardson P."/>
        </authorList>
    </citation>
    <scope>NUCLEOTIDE SEQUENCE [LARGE SCALE GENOMIC DNA]</scope>
    <source>
        <strain evidence="3">ATCC BAA-301 / DSM 14385 / NBRC 107922 / TMO</strain>
    </source>
</reference>